<dbReference type="Proteomes" id="UP000198287">
    <property type="component" value="Unassembled WGS sequence"/>
</dbReference>
<keyword evidence="1" id="KW-1133">Transmembrane helix</keyword>
<feature type="transmembrane region" description="Helical" evidence="1">
    <location>
        <begin position="139"/>
        <end position="162"/>
    </location>
</feature>
<organism evidence="2 3">
    <name type="scientific">Folsomia candida</name>
    <name type="common">Springtail</name>
    <dbReference type="NCBI Taxonomy" id="158441"/>
    <lineage>
        <taxon>Eukaryota</taxon>
        <taxon>Metazoa</taxon>
        <taxon>Ecdysozoa</taxon>
        <taxon>Arthropoda</taxon>
        <taxon>Hexapoda</taxon>
        <taxon>Collembola</taxon>
        <taxon>Entomobryomorpha</taxon>
        <taxon>Isotomoidea</taxon>
        <taxon>Isotomidae</taxon>
        <taxon>Proisotominae</taxon>
        <taxon>Folsomia</taxon>
    </lineage>
</organism>
<keyword evidence="1" id="KW-0812">Transmembrane</keyword>
<feature type="transmembrane region" description="Helical" evidence="1">
    <location>
        <begin position="77"/>
        <end position="96"/>
    </location>
</feature>
<keyword evidence="3" id="KW-1185">Reference proteome</keyword>
<keyword evidence="1" id="KW-0472">Membrane</keyword>
<reference evidence="2 3" key="1">
    <citation type="submission" date="2015-12" db="EMBL/GenBank/DDBJ databases">
        <title>The genome of Folsomia candida.</title>
        <authorList>
            <person name="Faddeeva A."/>
            <person name="Derks M.F."/>
            <person name="Anvar Y."/>
            <person name="Smit S."/>
            <person name="Van Straalen N."/>
            <person name="Roelofs D."/>
        </authorList>
    </citation>
    <scope>NUCLEOTIDE SEQUENCE [LARGE SCALE GENOMIC DNA]</scope>
    <source>
        <strain evidence="2 3">VU population</strain>
        <tissue evidence="2">Whole body</tissue>
    </source>
</reference>
<name>A0A226EFT0_FOLCA</name>
<accession>A0A226EFT0</accession>
<evidence type="ECO:0000256" key="1">
    <source>
        <dbReference type="SAM" id="Phobius"/>
    </source>
</evidence>
<sequence length="205" mass="23031">MNGLFYMCILSPDVSPVRHATCIFFANGAALLNLFNVYNFTKRVEILDMLQLFIDYGEDEGSSICAKDTLADLVMKLGCYSSIILPLCLTILGATMSCEAPFVGAVLIDCSVQDGTHLLSKSILTLFDLWMNMFELTNAFWSVFIVLFPGIRFILDSLGYLVRSTQKQELIRYQRLQILTTSNIVGCLRLCNYLGGWKIVYLGEE</sequence>
<protein>
    <submittedName>
        <fullName evidence="2">Uncharacterized protein</fullName>
    </submittedName>
</protein>
<evidence type="ECO:0000313" key="3">
    <source>
        <dbReference type="Proteomes" id="UP000198287"/>
    </source>
</evidence>
<gene>
    <name evidence="2" type="ORF">Fcan01_08642</name>
</gene>
<dbReference type="AlphaFoldDB" id="A0A226EFT0"/>
<dbReference type="OrthoDB" id="297375at2759"/>
<evidence type="ECO:0000313" key="2">
    <source>
        <dbReference type="EMBL" id="OXA55904.1"/>
    </source>
</evidence>
<proteinExistence type="predicted"/>
<dbReference type="EMBL" id="LNIX01000004">
    <property type="protein sequence ID" value="OXA55904.1"/>
    <property type="molecule type" value="Genomic_DNA"/>
</dbReference>
<comment type="caution">
    <text evidence="2">The sequence shown here is derived from an EMBL/GenBank/DDBJ whole genome shotgun (WGS) entry which is preliminary data.</text>
</comment>